<dbReference type="GO" id="GO:0051996">
    <property type="term" value="F:squalene synthase [NAD(P)H] activity"/>
    <property type="evidence" value="ECO:0007669"/>
    <property type="project" value="UniProtKB-UniRule"/>
</dbReference>
<dbReference type="Gene3D" id="1.10.600.10">
    <property type="entry name" value="Farnesyl Diphosphate Synthase"/>
    <property type="match status" value="1"/>
</dbReference>
<dbReference type="AlphaFoldDB" id="A0A0P1BBR3"/>
<dbReference type="OrthoDB" id="431150at2759"/>
<comment type="similarity">
    <text evidence="2 5">Belongs to the phytoene/squalene synthase family.</text>
</comment>
<comment type="pathway">
    <text evidence="5">Terpene metabolism; lanosterol biosynthesis; lanosterol from farnesyl diphosphate: step 1/3.</text>
</comment>
<dbReference type="GO" id="GO:0055056">
    <property type="term" value="F:D-glucose transmembrane transporter activity"/>
    <property type="evidence" value="ECO:0007669"/>
    <property type="project" value="UniProtKB-UniRule"/>
</dbReference>
<sequence length="554" mass="62366">MSALSLLWLAIRHPSELRSLVTYKVWRDPLNDIKSSPDSGWERQTMKDCWSLLDDTSRSFAAVIKELKGELCRVICIFYLVLRALDTIEDDMTIAQDTKVPMLRQFYKKLQVKGWNFDGNGPDEKDRHLLVQFDKVIDEFARLDQRYQIVISDICAKMGAGMASYILATSQSQLVVQKWSDYDLYCHFVAGLVGEGLSRLFGSSGIERPWLADQLSLSNHMGLFLQKTNIIRDYAEDCEDGRHFWPAECYSAHGFAAQPDVAKGIVAAGGGHFKAQGELGSKSMDVLSSMLLDAMQHATKSLDYLSLLREQSCFNFCAIPQVMAIATLELMFANPDVFKRNVKIRKSQAVQLILRAVNPRDVAYIFLEHVKRIRGRLSPADVNFVAWTVELGRIEVWCETYYPSFIATGGSSGGPDGRAEGLRRFAEERATQARVKARAAGRKAVGLIDPKGLNVDASKANLTKEEREAQEKKDRDDTVKFFVIILLAMTVFMALIALGGWLIAWYVTQDETDPLTKNAIAYYRFAGQKFAQYSREARVVLDDGVTALRKKTEL</sequence>
<dbReference type="NCBIfam" id="TIGR01559">
    <property type="entry name" value="squal_synth"/>
    <property type="match status" value="1"/>
</dbReference>
<dbReference type="Proteomes" id="UP000054845">
    <property type="component" value="Unassembled WGS sequence"/>
</dbReference>
<keyword evidence="5" id="KW-0812">Transmembrane</keyword>
<evidence type="ECO:0000313" key="7">
    <source>
        <dbReference type="Proteomes" id="UP000054845"/>
    </source>
</evidence>
<keyword evidence="5" id="KW-0472">Membrane</keyword>
<feature type="transmembrane region" description="Helical" evidence="5">
    <location>
        <begin position="481"/>
        <end position="507"/>
    </location>
</feature>
<dbReference type="STRING" id="401625.A0A0P1BBR3"/>
<dbReference type="InterPro" id="IPR019845">
    <property type="entry name" value="Squalene/phytoene_synthase_CS"/>
</dbReference>
<keyword evidence="4 5" id="KW-0808">Transferase</keyword>
<name>A0A0P1BBR3_9BASI</name>
<evidence type="ECO:0000256" key="3">
    <source>
        <dbReference type="ARBA" id="ARBA00012373"/>
    </source>
</evidence>
<comment type="function">
    <text evidence="5">Catalyzes the condensation of 2 farnesyl pyrophosphate (FPP) moieties to form squalene.</text>
</comment>
<dbReference type="InterPro" id="IPR006449">
    <property type="entry name" value="Squal_synth-like"/>
</dbReference>
<comment type="catalytic activity">
    <reaction evidence="5">
        <text>2 (2E,6E)-farnesyl diphosphate + NADH + H(+) = squalene + 2 diphosphate + NAD(+)</text>
        <dbReference type="Rhea" id="RHEA:32299"/>
        <dbReference type="ChEBI" id="CHEBI:15378"/>
        <dbReference type="ChEBI" id="CHEBI:15440"/>
        <dbReference type="ChEBI" id="CHEBI:33019"/>
        <dbReference type="ChEBI" id="CHEBI:57540"/>
        <dbReference type="ChEBI" id="CHEBI:57945"/>
        <dbReference type="ChEBI" id="CHEBI:175763"/>
        <dbReference type="EC" id="2.5.1.21"/>
    </reaction>
</comment>
<comment type="cofactor">
    <cofactor evidence="1 5">
        <name>Mg(2+)</name>
        <dbReference type="ChEBI" id="CHEBI:18420"/>
    </cofactor>
</comment>
<dbReference type="GO" id="GO:0006696">
    <property type="term" value="P:ergosterol biosynthetic process"/>
    <property type="evidence" value="ECO:0007669"/>
    <property type="project" value="TreeGrafter"/>
</dbReference>
<keyword evidence="7" id="KW-1185">Reference proteome</keyword>
<dbReference type="EC" id="2.5.1.21" evidence="3 5"/>
<dbReference type="SFLD" id="SFLDG01018">
    <property type="entry name" value="Squalene/Phytoene_Synthase_Lik"/>
    <property type="match status" value="1"/>
</dbReference>
<dbReference type="PROSITE" id="PS01045">
    <property type="entry name" value="SQUALEN_PHYTOEN_SYN_2"/>
    <property type="match status" value="1"/>
</dbReference>
<dbReference type="SFLD" id="SFLDS00005">
    <property type="entry name" value="Isoprenoid_Synthase_Type_I"/>
    <property type="match status" value="1"/>
</dbReference>
<dbReference type="InterPro" id="IPR008949">
    <property type="entry name" value="Isoprenoid_synthase_dom_sf"/>
</dbReference>
<dbReference type="CDD" id="cd00683">
    <property type="entry name" value="Trans_IPPS_HH"/>
    <property type="match status" value="1"/>
</dbReference>
<dbReference type="Pfam" id="PF00494">
    <property type="entry name" value="SQS_PSY"/>
    <property type="match status" value="1"/>
</dbReference>
<dbReference type="PROSITE" id="PS01044">
    <property type="entry name" value="SQUALEN_PHYTOEN_SYN_1"/>
    <property type="match status" value="1"/>
</dbReference>
<dbReference type="InterPro" id="IPR044844">
    <property type="entry name" value="Trans_IPPS_euk-type"/>
</dbReference>
<protein>
    <recommendedName>
        <fullName evidence="3 5">Squalene synthase</fullName>
        <shortName evidence="5">SQS</shortName>
        <shortName evidence="5">SS</shortName>
        <ecNumber evidence="3 5">2.5.1.21</ecNumber>
    </recommendedName>
</protein>
<dbReference type="PANTHER" id="PTHR11626">
    <property type="entry name" value="FARNESYL-DIPHOSPHATE FARNESYLTRANSFERASE"/>
    <property type="match status" value="1"/>
</dbReference>
<accession>A0A0P1BBR3</accession>
<dbReference type="InterPro" id="IPR002060">
    <property type="entry name" value="Squ/phyt_synthse"/>
</dbReference>
<organism evidence="6 7">
    <name type="scientific">Ceraceosorus bombacis</name>
    <dbReference type="NCBI Taxonomy" id="401625"/>
    <lineage>
        <taxon>Eukaryota</taxon>
        <taxon>Fungi</taxon>
        <taxon>Dikarya</taxon>
        <taxon>Basidiomycota</taxon>
        <taxon>Ustilaginomycotina</taxon>
        <taxon>Exobasidiomycetes</taxon>
        <taxon>Ceraceosorales</taxon>
        <taxon>Ceraceosoraceae</taxon>
        <taxon>Ceraceosorus</taxon>
    </lineage>
</organism>
<dbReference type="PANTHER" id="PTHR11626:SF2">
    <property type="entry name" value="SQUALENE SYNTHASE"/>
    <property type="match status" value="1"/>
</dbReference>
<dbReference type="GO" id="GO:0005789">
    <property type="term" value="C:endoplasmic reticulum membrane"/>
    <property type="evidence" value="ECO:0007669"/>
    <property type="project" value="TreeGrafter"/>
</dbReference>
<evidence type="ECO:0000256" key="4">
    <source>
        <dbReference type="ARBA" id="ARBA00022679"/>
    </source>
</evidence>
<dbReference type="FunFam" id="1.10.600.10:FF:000023">
    <property type="entry name" value="Squalene synthase"/>
    <property type="match status" value="1"/>
</dbReference>
<evidence type="ECO:0000313" key="6">
    <source>
        <dbReference type="EMBL" id="CEH13433.1"/>
    </source>
</evidence>
<dbReference type="UniPathway" id="UPA00767">
    <property type="reaction ID" value="UER00751"/>
</dbReference>
<evidence type="ECO:0000256" key="1">
    <source>
        <dbReference type="ARBA" id="ARBA00001946"/>
    </source>
</evidence>
<dbReference type="GO" id="GO:0045338">
    <property type="term" value="P:farnesyl diphosphate metabolic process"/>
    <property type="evidence" value="ECO:0007669"/>
    <property type="project" value="InterPro"/>
</dbReference>
<evidence type="ECO:0000256" key="2">
    <source>
        <dbReference type="ARBA" id="ARBA00006251"/>
    </source>
</evidence>
<comment type="catalytic activity">
    <reaction evidence="5">
        <text>2 (2E,6E)-farnesyl diphosphate + NADPH + H(+) = squalene + 2 diphosphate + NADP(+)</text>
        <dbReference type="Rhea" id="RHEA:32295"/>
        <dbReference type="ChEBI" id="CHEBI:15378"/>
        <dbReference type="ChEBI" id="CHEBI:15440"/>
        <dbReference type="ChEBI" id="CHEBI:33019"/>
        <dbReference type="ChEBI" id="CHEBI:57783"/>
        <dbReference type="ChEBI" id="CHEBI:58349"/>
        <dbReference type="ChEBI" id="CHEBI:175763"/>
        <dbReference type="EC" id="2.5.1.21"/>
    </reaction>
</comment>
<proteinExistence type="inferred from homology"/>
<dbReference type="SUPFAM" id="SSF48576">
    <property type="entry name" value="Terpenoid synthases"/>
    <property type="match status" value="1"/>
</dbReference>
<dbReference type="EMBL" id="CCYA01000217">
    <property type="protein sequence ID" value="CEH13433.1"/>
    <property type="molecule type" value="Genomic_DNA"/>
</dbReference>
<evidence type="ECO:0000256" key="5">
    <source>
        <dbReference type="RuleBase" id="RU368088"/>
    </source>
</evidence>
<dbReference type="InterPro" id="IPR033904">
    <property type="entry name" value="Trans_IPPS_HH"/>
</dbReference>
<keyword evidence="5" id="KW-1133">Transmembrane helix</keyword>
<reference evidence="7" key="1">
    <citation type="submission" date="2014-09" db="EMBL/GenBank/DDBJ databases">
        <authorList>
            <person name="Sharma Rahul"/>
            <person name="Thines Marco"/>
        </authorList>
    </citation>
    <scope>NUCLEOTIDE SEQUENCE [LARGE SCALE GENOMIC DNA]</scope>
</reference>